<comment type="caution">
    <text evidence="2">The sequence shown here is derived from an EMBL/GenBank/DDBJ whole genome shotgun (WGS) entry which is preliminary data.</text>
</comment>
<feature type="non-terminal residue" evidence="2">
    <location>
        <position position="164"/>
    </location>
</feature>
<name>A0AAD9UTH8_ACRCE</name>
<evidence type="ECO:0000256" key="1">
    <source>
        <dbReference type="SAM" id="MobiDB-lite"/>
    </source>
</evidence>
<keyword evidence="3" id="KW-1185">Reference proteome</keyword>
<evidence type="ECO:0000313" key="3">
    <source>
        <dbReference type="Proteomes" id="UP001249851"/>
    </source>
</evidence>
<accession>A0AAD9UTH8</accession>
<dbReference type="Proteomes" id="UP001249851">
    <property type="component" value="Unassembled WGS sequence"/>
</dbReference>
<gene>
    <name evidence="2" type="ORF">P5673_030172</name>
</gene>
<organism evidence="2 3">
    <name type="scientific">Acropora cervicornis</name>
    <name type="common">Staghorn coral</name>
    <dbReference type="NCBI Taxonomy" id="6130"/>
    <lineage>
        <taxon>Eukaryota</taxon>
        <taxon>Metazoa</taxon>
        <taxon>Cnidaria</taxon>
        <taxon>Anthozoa</taxon>
        <taxon>Hexacorallia</taxon>
        <taxon>Scleractinia</taxon>
        <taxon>Astrocoeniina</taxon>
        <taxon>Acroporidae</taxon>
        <taxon>Acropora</taxon>
    </lineage>
</organism>
<dbReference type="EMBL" id="JARQWQ010000127">
    <property type="protein sequence ID" value="KAK2549348.1"/>
    <property type="molecule type" value="Genomic_DNA"/>
</dbReference>
<feature type="compositionally biased region" description="Polar residues" evidence="1">
    <location>
        <begin position="1"/>
        <end position="22"/>
    </location>
</feature>
<proteinExistence type="predicted"/>
<reference evidence="2" key="2">
    <citation type="journal article" date="2023" name="Science">
        <title>Genomic signatures of disease resistance in endangered staghorn corals.</title>
        <authorList>
            <person name="Vollmer S.V."/>
            <person name="Selwyn J.D."/>
            <person name="Despard B.A."/>
            <person name="Roesel C.L."/>
        </authorList>
    </citation>
    <scope>NUCLEOTIDE SEQUENCE</scope>
    <source>
        <strain evidence="2">K2</strain>
    </source>
</reference>
<feature type="region of interest" description="Disordered" evidence="1">
    <location>
        <begin position="1"/>
        <end position="43"/>
    </location>
</feature>
<dbReference type="AlphaFoldDB" id="A0AAD9UTH8"/>
<protein>
    <submittedName>
        <fullName evidence="2">Uncharacterized protein</fullName>
    </submittedName>
</protein>
<sequence length="164" mass="17641">RATPTGLISIQAPTVATSQGPGASNHDSEQATPTQEAPAESAFQPKYLHQRSVIIPQNCLQKAKTREEVCRKVEGNLFLGHLFRGSSSKTQDVPYGTKEDLLVSISLPASSRNKSSTSDSWDGSLTPQDIFTLAKLTHDSSTKKSVYETLSTDHAVQNSITSPA</sequence>
<reference evidence="2" key="1">
    <citation type="journal article" date="2023" name="G3 (Bethesda)">
        <title>Whole genome assembly and annotation of the endangered Caribbean coral Acropora cervicornis.</title>
        <authorList>
            <person name="Selwyn J.D."/>
            <person name="Vollmer S.V."/>
        </authorList>
    </citation>
    <scope>NUCLEOTIDE SEQUENCE</scope>
    <source>
        <strain evidence="2">K2</strain>
    </source>
</reference>
<evidence type="ECO:0000313" key="2">
    <source>
        <dbReference type="EMBL" id="KAK2549348.1"/>
    </source>
</evidence>